<keyword evidence="1" id="KW-0547">Nucleotide-binding</keyword>
<keyword evidence="6" id="KW-1185">Reference proteome</keyword>
<dbReference type="InterPro" id="IPR045455">
    <property type="entry name" value="NrS-1_pol-like_helicase"/>
</dbReference>
<dbReference type="SUPFAM" id="SSF52540">
    <property type="entry name" value="P-loop containing nucleoside triphosphate hydrolases"/>
    <property type="match status" value="1"/>
</dbReference>
<dbReference type="RefSeq" id="WP_183372129.1">
    <property type="nucleotide sequence ID" value="NZ_BAABHL010000126.1"/>
</dbReference>
<dbReference type="InterPro" id="IPR027417">
    <property type="entry name" value="P-loop_NTPase"/>
</dbReference>
<evidence type="ECO:0000313" key="5">
    <source>
        <dbReference type="EMBL" id="MBB4137250.1"/>
    </source>
</evidence>
<dbReference type="GO" id="GO:0006302">
    <property type="term" value="P:double-strand break repair"/>
    <property type="evidence" value="ECO:0007669"/>
    <property type="project" value="TreeGrafter"/>
</dbReference>
<gene>
    <name evidence="5" type="ORF">BKA16_003802</name>
</gene>
<dbReference type="Gene3D" id="3.30.70.370">
    <property type="match status" value="1"/>
</dbReference>
<evidence type="ECO:0000313" key="6">
    <source>
        <dbReference type="Proteomes" id="UP000551501"/>
    </source>
</evidence>
<dbReference type="Proteomes" id="UP000551501">
    <property type="component" value="Unassembled WGS sequence"/>
</dbReference>
<name>A0A840FAS4_9ACTN</name>
<dbReference type="PANTHER" id="PTHR10133">
    <property type="entry name" value="DNA POLYMERASE I"/>
    <property type="match status" value="1"/>
</dbReference>
<evidence type="ECO:0000256" key="1">
    <source>
        <dbReference type="ARBA" id="ARBA00022741"/>
    </source>
</evidence>
<accession>A0A840FAS4</accession>
<dbReference type="PANTHER" id="PTHR10133:SF62">
    <property type="entry name" value="DNA POLYMERASE THETA"/>
    <property type="match status" value="1"/>
</dbReference>
<reference evidence="5 6" key="1">
    <citation type="submission" date="2020-08" db="EMBL/GenBank/DDBJ databases">
        <title>Sequencing the genomes of 1000 actinobacteria strains.</title>
        <authorList>
            <person name="Klenk H.-P."/>
        </authorList>
    </citation>
    <scope>NUCLEOTIDE SEQUENCE [LARGE SCALE GENOMIC DNA]</scope>
    <source>
        <strain evidence="5 6">DSM 45298</strain>
    </source>
</reference>
<dbReference type="PROSITE" id="PS51206">
    <property type="entry name" value="SF3_HELICASE_1"/>
    <property type="match status" value="1"/>
</dbReference>
<comment type="caution">
    <text evidence="5">The sequence shown here is derived from an EMBL/GenBank/DDBJ whole genome shotgun (WGS) entry which is preliminary data.</text>
</comment>
<dbReference type="Gene3D" id="3.40.50.300">
    <property type="entry name" value="P-loop containing nucleotide triphosphate hydrolases"/>
    <property type="match status" value="1"/>
</dbReference>
<dbReference type="Pfam" id="PF19263">
    <property type="entry name" value="DUF5906"/>
    <property type="match status" value="1"/>
</dbReference>
<evidence type="ECO:0000256" key="3">
    <source>
        <dbReference type="SAM" id="MobiDB-lite"/>
    </source>
</evidence>
<evidence type="ECO:0000259" key="4">
    <source>
        <dbReference type="PROSITE" id="PS51206"/>
    </source>
</evidence>
<dbReference type="SMART" id="SM00482">
    <property type="entry name" value="POLAc"/>
    <property type="match status" value="1"/>
</dbReference>
<sequence length="1436" mass="152870">MTVPVDARDASPAHATPIDDAPGTAAANASSDETPVRAEGTNLPGRPLTDDRAAYLAGEGIGSYVQHLVAAGLVRSAEPGDPVPDNFNLREERQRGIWFAYPKADGSIRWQIKPDVQDDGEPKYVSAKGGPLGYALRRRGTSDLVIIAEGTKQSLAAAAAVEGAATGFARDAVEVANSTVIGIPGVTGWSEGGALPFDFHRLCQGKRVVIMTDKDAATNIDVYQGAERLGQALTLATSVAYAPNPGGGKDGLDDVLKQVEEAERPGLLAAIVAGASNKPATKKPPAKTIVTDDMLPTSGASLVITSADAYDRIARELIDRCFLHAEERVPTLAFNGGLWWTHAGSRWVAVEDHIIPGTVWTLLASAVVVDNADDEFGRPYPISKYRRDNVLEGLRARLATDPPKTQTAASYWITWHNGKWRHTADPTGPVIACANGLLTRNPDPRNGQRAFYAHTPRYWNLTSLAVAYDANATESEALDQLLTGAWPDDPECCQLALEILGYIASGDVSLQKIFFFWGPKRAGKGKLLDVLTALVGEAQVEASGLSEMSRPFGIENWIEKGLAILDDARDEHVDVGLLSRRMLSISGAAMTAVERKGIKNWSGRLATRIVITSNLLIELRDPAGVLASRMEVLPFSKSFYGEEDLTLGARLENQMSAILNLGLAAYDRLVGEQGGRFTRPESAARDHEMLAAGQSPEEAFLTECCELGPKERDSKFEVYRTYTRWCEDSGRKARAEASFFRIVYSVTGRAVYPVKAAPSEGRQPMVQGLRVRRVTDALNAALQNGSLVPGQAEPDPGQPSVPSQLPAAGVRDGVRDVSGVGDLPGQAETAGQVACLSGVSGVSGQIDAHGKNSDNVPKPPVSAFCFIDKDPGHPGHPGQADPDRPDPEVGGLIAHTSDVFGRPTYSPWLDVDPSELLRDLTGDASTVALHVHPADPDAHRLATVSIATGTARVALMDSEAHMSALRAWLTSTSATLTVHGGPDQLGRLADAGLGKLDALWARTVDTRILDHLLRPGDGTAELDHTLDGAMRFWFPTVGFLPTPEAFDVAQLAAALLPQVDEHLGAEVRQREHHLAATIHQSAHRGLAVAHERAKQHLRIAGQTRSKKLNALKQVGVTDPNNPKQLQAAFAAVGVAVDSTKGAALKSLVLDGDAEVLRRAVLEYREAAATEYAMRPLVNASAGADGVHRVHPVIDTLGARTGRFTTAEPAVTNLAPVHREFLQAEAGHVLVAADYSAIEVRVAAALSGDTALIGRLAAGEDPHTAAAELAGVTREQAKPVLLGWLYGSGIARTAEQLGVTVAEAEVIRDRMAAAMPRLVEWIEGEVARVRSGADRGVSATPLGRRVQVHASRAATVAVNTVVQSAARDVLVRAIERLDDMGWGKYLWLTVHDEIVLHVPEGAAAQAVGLLEQAMADSIGGVQLTAKASVLGARWGKA</sequence>
<feature type="region of interest" description="Disordered" evidence="3">
    <location>
        <begin position="1"/>
        <end position="49"/>
    </location>
</feature>
<evidence type="ECO:0000256" key="2">
    <source>
        <dbReference type="ARBA" id="ARBA00022840"/>
    </source>
</evidence>
<dbReference type="Pfam" id="PF00476">
    <property type="entry name" value="DNA_pol_A"/>
    <property type="match status" value="1"/>
</dbReference>
<dbReference type="InterPro" id="IPR014015">
    <property type="entry name" value="Helicase_SF3_DNA-vir"/>
</dbReference>
<feature type="compositionally biased region" description="Basic and acidic residues" evidence="3">
    <location>
        <begin position="1"/>
        <end position="11"/>
    </location>
</feature>
<feature type="region of interest" description="Disordered" evidence="3">
    <location>
        <begin position="786"/>
        <end position="808"/>
    </location>
</feature>
<dbReference type="InterPro" id="IPR002298">
    <property type="entry name" value="DNA_polymerase_A"/>
</dbReference>
<organism evidence="5 6">
    <name type="scientific">Gordonia humi</name>
    <dbReference type="NCBI Taxonomy" id="686429"/>
    <lineage>
        <taxon>Bacteria</taxon>
        <taxon>Bacillati</taxon>
        <taxon>Actinomycetota</taxon>
        <taxon>Actinomycetes</taxon>
        <taxon>Mycobacteriales</taxon>
        <taxon>Gordoniaceae</taxon>
        <taxon>Gordonia</taxon>
    </lineage>
</organism>
<dbReference type="EMBL" id="JACIFP010000001">
    <property type="protein sequence ID" value="MBB4137250.1"/>
    <property type="molecule type" value="Genomic_DNA"/>
</dbReference>
<dbReference type="InterPro" id="IPR001098">
    <property type="entry name" value="DNA-dir_DNA_pol_A_palm_dom"/>
</dbReference>
<keyword evidence="2" id="KW-0067">ATP-binding</keyword>
<dbReference type="InterPro" id="IPR043502">
    <property type="entry name" value="DNA/RNA_pol_sf"/>
</dbReference>
<proteinExistence type="predicted"/>
<dbReference type="GO" id="GO:0003677">
    <property type="term" value="F:DNA binding"/>
    <property type="evidence" value="ECO:0007669"/>
    <property type="project" value="InterPro"/>
</dbReference>
<dbReference type="SUPFAM" id="SSF56672">
    <property type="entry name" value="DNA/RNA polymerases"/>
    <property type="match status" value="1"/>
</dbReference>
<dbReference type="GO" id="GO:0005524">
    <property type="term" value="F:ATP binding"/>
    <property type="evidence" value="ECO:0007669"/>
    <property type="project" value="UniProtKB-KW"/>
</dbReference>
<protein>
    <recommendedName>
        <fullName evidence="4">SF3 helicase domain-containing protein</fullName>
    </recommendedName>
</protein>
<dbReference type="GO" id="GO:0006261">
    <property type="term" value="P:DNA-templated DNA replication"/>
    <property type="evidence" value="ECO:0007669"/>
    <property type="project" value="InterPro"/>
</dbReference>
<feature type="domain" description="SF3 helicase" evidence="4">
    <location>
        <begin position="491"/>
        <end position="648"/>
    </location>
</feature>
<dbReference type="GO" id="GO:0003887">
    <property type="term" value="F:DNA-directed DNA polymerase activity"/>
    <property type="evidence" value="ECO:0007669"/>
    <property type="project" value="InterPro"/>
</dbReference>
<dbReference type="Gene3D" id="1.10.150.20">
    <property type="entry name" value="5' to 3' exonuclease, C-terminal subdomain"/>
    <property type="match status" value="1"/>
</dbReference>